<dbReference type="InterPro" id="IPR011076">
    <property type="entry name" value="Malate_synth_sf"/>
</dbReference>
<feature type="domain" description="Malate synthase C-terminal" evidence="18">
    <location>
        <begin position="589"/>
        <end position="686"/>
    </location>
</feature>
<dbReference type="AlphaFoldDB" id="A0A1E3VBU6"/>
<feature type="active site" description="Proton donor" evidence="11 13">
    <location>
        <position position="629"/>
    </location>
</feature>
<keyword evidence="6 11" id="KW-0479">Metal-binding</keyword>
<evidence type="ECO:0000259" key="17">
    <source>
        <dbReference type="Pfam" id="PF20658"/>
    </source>
</evidence>
<feature type="modified residue" description="Cysteine sulfenic acid (-SOH)" evidence="11">
    <location>
        <position position="615"/>
    </location>
</feature>
<keyword evidence="2 11" id="KW-0329">Glyoxylate bypass</keyword>
<comment type="cofactor">
    <cofactor evidence="1 11">
        <name>Mg(2+)</name>
        <dbReference type="ChEBI" id="CHEBI:18420"/>
    </cofactor>
</comment>
<evidence type="ECO:0000256" key="8">
    <source>
        <dbReference type="ARBA" id="ARBA00023097"/>
    </source>
</evidence>
<comment type="subunit">
    <text evidence="11">Monomer.</text>
</comment>
<evidence type="ECO:0000256" key="4">
    <source>
        <dbReference type="ARBA" id="ARBA00022532"/>
    </source>
</evidence>
<feature type="binding site" evidence="11">
    <location>
        <begin position="123"/>
        <end position="124"/>
    </location>
    <ligand>
        <name>acetyl-CoA</name>
        <dbReference type="ChEBI" id="CHEBI:57288"/>
    </ligand>
</feature>
<keyword evidence="20" id="KW-1185">Reference proteome</keyword>
<feature type="binding site" evidence="11">
    <location>
        <position position="458"/>
    </location>
    <ligand>
        <name>Mg(2+)</name>
        <dbReference type="ChEBI" id="CHEBI:18420"/>
    </ligand>
</feature>
<comment type="caution">
    <text evidence="19">The sequence shown here is derived from an EMBL/GenBank/DDBJ whole genome shotgun (WGS) entry which is preliminary data.</text>
</comment>
<evidence type="ECO:0000256" key="11">
    <source>
        <dbReference type="HAMAP-Rule" id="MF_00641"/>
    </source>
</evidence>
<dbReference type="FunFam" id="3.20.20.360:FF:000002">
    <property type="entry name" value="Malate synthase G"/>
    <property type="match status" value="1"/>
</dbReference>
<proteinExistence type="inferred from homology"/>
<dbReference type="EC" id="2.3.3.9" evidence="11 12"/>
<dbReference type="HAMAP" id="MF_00641">
    <property type="entry name" value="Malate_synth_G"/>
    <property type="match status" value="1"/>
</dbReference>
<evidence type="ECO:0000256" key="10">
    <source>
        <dbReference type="ARBA" id="ARBA00054368"/>
    </source>
</evidence>
<dbReference type="InterPro" id="IPR046363">
    <property type="entry name" value="MS_N_TIM-barrel_dom"/>
</dbReference>
<evidence type="ECO:0000256" key="7">
    <source>
        <dbReference type="ARBA" id="ARBA00022842"/>
    </source>
</evidence>
<dbReference type="RefSeq" id="WP_069458937.1">
    <property type="nucleotide sequence ID" value="NZ_LYBW01000057.1"/>
</dbReference>
<dbReference type="Proteomes" id="UP000094342">
    <property type="component" value="Unassembled WGS sequence"/>
</dbReference>
<dbReference type="Pfam" id="PF20659">
    <property type="entry name" value="MS_C"/>
    <property type="match status" value="1"/>
</dbReference>
<dbReference type="InterPro" id="IPR001465">
    <property type="entry name" value="Malate_synthase_TIM"/>
</dbReference>
<dbReference type="Gene3D" id="3.20.20.360">
    <property type="entry name" value="Malate synthase, domain 3"/>
    <property type="match status" value="2"/>
</dbReference>
<dbReference type="NCBIfam" id="NF002825">
    <property type="entry name" value="PRK02999.1"/>
    <property type="match status" value="1"/>
</dbReference>
<comment type="similarity">
    <text evidence="11 14">Belongs to the malate synthase family. GlcB subfamily.</text>
</comment>
<dbReference type="GO" id="GO:0006099">
    <property type="term" value="P:tricarboxylic acid cycle"/>
    <property type="evidence" value="ECO:0007669"/>
    <property type="project" value="UniProtKB-KW"/>
</dbReference>
<dbReference type="OrthoDB" id="9762054at2"/>
<accession>A0A1E3VBU6</accession>
<feature type="binding site" evidence="11">
    <location>
        <position position="430"/>
    </location>
    <ligand>
        <name>Mg(2+)</name>
        <dbReference type="ChEBI" id="CHEBI:18420"/>
    </ligand>
</feature>
<dbReference type="CDD" id="cd00728">
    <property type="entry name" value="malate_synt_G"/>
    <property type="match status" value="1"/>
</dbReference>
<dbReference type="GO" id="GO:0000287">
    <property type="term" value="F:magnesium ion binding"/>
    <property type="evidence" value="ECO:0007669"/>
    <property type="project" value="TreeGrafter"/>
</dbReference>
<dbReference type="Gene3D" id="1.20.1220.12">
    <property type="entry name" value="Malate synthase, domain III"/>
    <property type="match status" value="1"/>
</dbReference>
<evidence type="ECO:0000256" key="5">
    <source>
        <dbReference type="ARBA" id="ARBA00022679"/>
    </source>
</evidence>
<comment type="function">
    <text evidence="10 11">Involved in the glycolate utilization. Catalyzes the condensation and subsequent hydrolysis of acetyl-coenzyme A (acetyl-CoA) and glyoxylate to form malate and CoA.</text>
</comment>
<comment type="catalytic activity">
    <reaction evidence="9 11 14">
        <text>glyoxylate + acetyl-CoA + H2O = (S)-malate + CoA + H(+)</text>
        <dbReference type="Rhea" id="RHEA:18181"/>
        <dbReference type="ChEBI" id="CHEBI:15377"/>
        <dbReference type="ChEBI" id="CHEBI:15378"/>
        <dbReference type="ChEBI" id="CHEBI:15589"/>
        <dbReference type="ChEBI" id="CHEBI:36655"/>
        <dbReference type="ChEBI" id="CHEBI:57287"/>
        <dbReference type="ChEBI" id="CHEBI:57288"/>
        <dbReference type="EC" id="2.3.3.9"/>
    </reaction>
</comment>
<dbReference type="STRING" id="1752398.A8M32_13725"/>
<organism evidence="19 20">
    <name type="scientific">Sinorhizobium alkalisoli</name>
    <dbReference type="NCBI Taxonomy" id="1752398"/>
    <lineage>
        <taxon>Bacteria</taxon>
        <taxon>Pseudomonadati</taxon>
        <taxon>Pseudomonadota</taxon>
        <taxon>Alphaproteobacteria</taxon>
        <taxon>Hyphomicrobiales</taxon>
        <taxon>Rhizobiaceae</taxon>
        <taxon>Sinorhizobium/Ensifer group</taxon>
        <taxon>Sinorhizobium</taxon>
    </lineage>
</organism>
<gene>
    <name evidence="11" type="primary">glcB</name>
    <name evidence="19" type="ORF">A8M32_13725</name>
</gene>
<feature type="binding site" evidence="11">
    <location>
        <position position="116"/>
    </location>
    <ligand>
        <name>acetyl-CoA</name>
        <dbReference type="ChEBI" id="CHEBI:57288"/>
    </ligand>
</feature>
<evidence type="ECO:0000259" key="16">
    <source>
        <dbReference type="Pfam" id="PF20656"/>
    </source>
</evidence>
<keyword evidence="8 11" id="KW-0558">Oxidation</keyword>
<dbReference type="Pfam" id="PF01274">
    <property type="entry name" value="MS_TIM-barrel"/>
    <property type="match status" value="1"/>
</dbReference>
<dbReference type="PANTHER" id="PTHR42739:SF1">
    <property type="entry name" value="MALATE SYNTHASE G"/>
    <property type="match status" value="1"/>
</dbReference>
<feature type="binding site" evidence="11">
    <location>
        <position position="311"/>
    </location>
    <ligand>
        <name>acetyl-CoA</name>
        <dbReference type="ChEBI" id="CHEBI:57288"/>
    </ligand>
</feature>
<dbReference type="InterPro" id="IPR048356">
    <property type="entry name" value="MS_N"/>
</dbReference>
<keyword evidence="7 11" id="KW-0460">Magnesium</keyword>
<protein>
    <recommendedName>
        <fullName evidence="11 12">Malate synthase G</fullName>
        <ecNumber evidence="11 12">2.3.3.9</ecNumber>
    </recommendedName>
</protein>
<evidence type="ECO:0000256" key="6">
    <source>
        <dbReference type="ARBA" id="ARBA00022723"/>
    </source>
</evidence>
<evidence type="ECO:0000256" key="14">
    <source>
        <dbReference type="RuleBase" id="RU003572"/>
    </source>
</evidence>
<feature type="domain" description="Malate synthase TIM barrel" evidence="15">
    <location>
        <begin position="335"/>
        <end position="570"/>
    </location>
</feature>
<sequence length="723" mass="78782">MDRVEKFGLNIDAGLHRFLVEEAMPGTGIEAEQFFSALSALMHDLAPKNRALLARRDDLQARLDAWYREHGAPVDLDGYEAFLREIGYLLPEGPDFSISTANVDPEIATIAGPQLVVPVMNARYALNAANARWGSLYDALYGTDAVPETNGAERGESYNPVRGERVIAWVRDFLDASVPLAEGRWSGVSGLAIEGAALAVTLTNGTRTVLRNPAQFAGHAGAADAPSEVVLSRNNLHVVIVLDEKTAIGKADPARISDVVLESAMTAIMDCEDSVAAVDAEDKVVVYRNWLGLMKGDLEEEVAKGGRIFTRRLNPDRVYTSPDGAALTLPGRSLMLVRNVGHLMTNPAILDRDGREVPEGLMDAMITALIALHDIGPNGRRANSRAGSMYVVKPKMHGPDEVAFACEIFARVEAALGLAANTMKMGIMDEERRTTVNLKECIRAARGRVVFINTGFLDRTGDEIHTSMEAGPMIRKGDMKQAAWIAAYENWNVDIGLECGLSGRAQIGKGMWAMPDLMAAMLEQKIAHPKAGANTAWVPSPTAATLHATHYHRVDVAAVQAGLKSRPRAKLADILSVPVAVRPNWTEEEIQRELDNNAQGILGYVVRWIDQGVGCSKVPDINDIGLMEDRATLRISSQHMANWLRHGIVSETQIVETMKRMAAIVDRQNAGDPSYQPMAGRFDESIAFQAALDLVLKGCEQPNGYTEPVLHRRRLELKAKQAG</sequence>
<keyword evidence="3 11" id="KW-0963">Cytoplasm</keyword>
<keyword evidence="4 11" id="KW-0816">Tricarboxylic acid cycle</keyword>
<feature type="binding site" evidence="11">
    <location>
        <position position="338"/>
    </location>
    <ligand>
        <name>glyoxylate</name>
        <dbReference type="ChEBI" id="CHEBI:36655"/>
    </ligand>
</feature>
<dbReference type="EMBL" id="LYBW01000057">
    <property type="protein sequence ID" value="ODR91063.1"/>
    <property type="molecule type" value="Genomic_DNA"/>
</dbReference>
<keyword evidence="5 11" id="KW-0808">Transferase</keyword>
<evidence type="ECO:0000259" key="15">
    <source>
        <dbReference type="Pfam" id="PF01274"/>
    </source>
</evidence>
<name>A0A1E3VBU6_9HYPH</name>
<comment type="subcellular location">
    <subcellularLocation>
        <location evidence="11 14">Cytoplasm</location>
    </subcellularLocation>
</comment>
<comment type="caution">
    <text evidence="11">Lacks conserved residue(s) required for the propagation of feature annotation.</text>
</comment>
<dbReference type="Pfam" id="PF20656">
    <property type="entry name" value="MS_N"/>
    <property type="match status" value="1"/>
</dbReference>
<dbReference type="GO" id="GO:0004474">
    <property type="term" value="F:malate synthase activity"/>
    <property type="evidence" value="ECO:0007669"/>
    <property type="project" value="UniProtKB-UniRule"/>
</dbReference>
<feature type="binding site" evidence="11">
    <location>
        <position position="539"/>
    </location>
    <ligand>
        <name>acetyl-CoA</name>
        <dbReference type="ChEBI" id="CHEBI:57288"/>
    </ligand>
</feature>
<dbReference type="GO" id="GO:0006097">
    <property type="term" value="P:glyoxylate cycle"/>
    <property type="evidence" value="ECO:0007669"/>
    <property type="project" value="UniProtKB-UniRule"/>
</dbReference>
<dbReference type="InterPro" id="IPR048357">
    <property type="entry name" value="MSG_insertion"/>
</dbReference>
<feature type="domain" description="Malate synthase G alpha-beta insertion" evidence="17">
    <location>
        <begin position="158"/>
        <end position="232"/>
    </location>
</feature>
<dbReference type="PANTHER" id="PTHR42739">
    <property type="entry name" value="MALATE SYNTHASE G"/>
    <property type="match status" value="1"/>
</dbReference>
<evidence type="ECO:0000256" key="1">
    <source>
        <dbReference type="ARBA" id="ARBA00001946"/>
    </source>
</evidence>
<dbReference type="Pfam" id="PF20658">
    <property type="entry name" value="MSG_insertion"/>
    <property type="match status" value="1"/>
</dbReference>
<dbReference type="SUPFAM" id="SSF51645">
    <property type="entry name" value="Malate synthase G"/>
    <property type="match status" value="1"/>
</dbReference>
<feature type="binding site" evidence="11">
    <location>
        <position position="430"/>
    </location>
    <ligand>
        <name>glyoxylate</name>
        <dbReference type="ChEBI" id="CHEBI:36655"/>
    </ligand>
</feature>
<evidence type="ECO:0000256" key="12">
    <source>
        <dbReference type="NCBIfam" id="TIGR01345"/>
    </source>
</evidence>
<dbReference type="UniPathway" id="UPA00703">
    <property type="reaction ID" value="UER00720"/>
</dbReference>
<evidence type="ECO:0000313" key="20">
    <source>
        <dbReference type="Proteomes" id="UP000094342"/>
    </source>
</evidence>
<evidence type="ECO:0000313" key="19">
    <source>
        <dbReference type="EMBL" id="ODR91063.1"/>
    </source>
</evidence>
<reference evidence="20" key="1">
    <citation type="submission" date="2016-05" db="EMBL/GenBank/DDBJ databases">
        <authorList>
            <person name="Li Y."/>
        </authorList>
    </citation>
    <scope>NUCLEOTIDE SEQUENCE [LARGE SCALE GENOMIC DNA]</scope>
    <source>
        <strain evidence="20">YIC4027</strain>
    </source>
</reference>
<dbReference type="NCBIfam" id="TIGR01345">
    <property type="entry name" value="malate_syn_G"/>
    <property type="match status" value="1"/>
</dbReference>
<comment type="pathway">
    <text evidence="11 14">Carbohydrate metabolism; glyoxylate cycle; (S)-malate from isocitrate: step 2/2.</text>
</comment>
<evidence type="ECO:0000256" key="3">
    <source>
        <dbReference type="ARBA" id="ARBA00022490"/>
    </source>
</evidence>
<evidence type="ECO:0000256" key="13">
    <source>
        <dbReference type="PIRSR" id="PIRSR601465-50"/>
    </source>
</evidence>
<feature type="domain" description="Malate synthase N-terminal" evidence="16">
    <location>
        <begin position="17"/>
        <end position="73"/>
    </location>
</feature>
<evidence type="ECO:0000259" key="18">
    <source>
        <dbReference type="Pfam" id="PF20659"/>
    </source>
</evidence>
<feature type="binding site" evidence="11">
    <location>
        <begin position="455"/>
        <end position="458"/>
    </location>
    <ligand>
        <name>glyoxylate</name>
        <dbReference type="ChEBI" id="CHEBI:36655"/>
    </ligand>
</feature>
<dbReference type="InterPro" id="IPR048355">
    <property type="entry name" value="MS_C"/>
</dbReference>
<dbReference type="InterPro" id="IPR006253">
    <property type="entry name" value="Malate_synthG"/>
</dbReference>
<dbReference type="GO" id="GO:0009436">
    <property type="term" value="P:glyoxylate catabolic process"/>
    <property type="evidence" value="ECO:0007669"/>
    <property type="project" value="TreeGrafter"/>
</dbReference>
<feature type="active site" description="Proton acceptor" evidence="11 13">
    <location>
        <position position="338"/>
    </location>
</feature>
<dbReference type="InterPro" id="IPR044856">
    <property type="entry name" value="Malate_synth_C_sf"/>
</dbReference>
<evidence type="ECO:0000256" key="9">
    <source>
        <dbReference type="ARBA" id="ARBA00047918"/>
    </source>
</evidence>
<feature type="binding site" evidence="11">
    <location>
        <position position="274"/>
    </location>
    <ligand>
        <name>acetyl-CoA</name>
        <dbReference type="ChEBI" id="CHEBI:57288"/>
    </ligand>
</feature>
<dbReference type="GO" id="GO:0005829">
    <property type="term" value="C:cytosol"/>
    <property type="evidence" value="ECO:0007669"/>
    <property type="project" value="TreeGrafter"/>
</dbReference>
<evidence type="ECO:0000256" key="2">
    <source>
        <dbReference type="ARBA" id="ARBA00022435"/>
    </source>
</evidence>